<keyword evidence="2" id="KW-0812">Transmembrane</keyword>
<dbReference type="Pfam" id="PF01145">
    <property type="entry name" value="Band_7"/>
    <property type="match status" value="1"/>
</dbReference>
<dbReference type="GO" id="GO:0006508">
    <property type="term" value="P:proteolysis"/>
    <property type="evidence" value="ECO:0007669"/>
    <property type="project" value="UniProtKB-KW"/>
</dbReference>
<protein>
    <submittedName>
        <fullName evidence="4">Regulator of protease activity HflC (Stomatin/prohibitin superfamily)</fullName>
    </submittedName>
</protein>
<evidence type="ECO:0000256" key="2">
    <source>
        <dbReference type="SAM" id="Phobius"/>
    </source>
</evidence>
<proteinExistence type="predicted"/>
<dbReference type="SUPFAM" id="SSF117892">
    <property type="entry name" value="Band 7/SPFH domain"/>
    <property type="match status" value="1"/>
</dbReference>
<dbReference type="GO" id="GO:0008233">
    <property type="term" value="F:peptidase activity"/>
    <property type="evidence" value="ECO:0007669"/>
    <property type="project" value="UniProtKB-KW"/>
</dbReference>
<dbReference type="PANTHER" id="PTHR43446">
    <property type="entry name" value="MEMBRANE PROTEIN-RELATED"/>
    <property type="match status" value="1"/>
</dbReference>
<dbReference type="PANTHER" id="PTHR43446:SF1">
    <property type="entry name" value="BAND 7 DOMAIN-CONTAINING PROTEIN"/>
    <property type="match status" value="1"/>
</dbReference>
<keyword evidence="4" id="KW-0645">Protease</keyword>
<accession>A0ABU1MYK9</accession>
<gene>
    <name evidence="4" type="ORF">J2800_002011</name>
</gene>
<keyword evidence="4" id="KW-0378">Hydrolase</keyword>
<dbReference type="Proteomes" id="UP001262754">
    <property type="component" value="Unassembled WGS sequence"/>
</dbReference>
<dbReference type="CDD" id="cd03402">
    <property type="entry name" value="SPFH_like_u2"/>
    <property type="match status" value="1"/>
</dbReference>
<name>A0ABU1MYK9_9CAUL</name>
<keyword evidence="5" id="KW-1185">Reference proteome</keyword>
<dbReference type="InterPro" id="IPR036013">
    <property type="entry name" value="Band_7/SPFH_dom_sf"/>
</dbReference>
<feature type="domain" description="Band 7" evidence="3">
    <location>
        <begin position="61"/>
        <end position="229"/>
    </location>
</feature>
<dbReference type="SMART" id="SM00244">
    <property type="entry name" value="PHB"/>
    <property type="match status" value="1"/>
</dbReference>
<evidence type="ECO:0000313" key="5">
    <source>
        <dbReference type="Proteomes" id="UP001262754"/>
    </source>
</evidence>
<keyword evidence="2" id="KW-0472">Membrane</keyword>
<keyword evidence="2" id="KW-1133">Transmembrane helix</keyword>
<dbReference type="EMBL" id="JAVDRL010000005">
    <property type="protein sequence ID" value="MDR6531269.1"/>
    <property type="molecule type" value="Genomic_DNA"/>
</dbReference>
<evidence type="ECO:0000259" key="3">
    <source>
        <dbReference type="SMART" id="SM00244"/>
    </source>
</evidence>
<feature type="transmembrane region" description="Helical" evidence="2">
    <location>
        <begin position="44"/>
        <end position="66"/>
    </location>
</feature>
<organism evidence="4 5">
    <name type="scientific">Caulobacter rhizosphaerae</name>
    <dbReference type="NCBI Taxonomy" id="2010972"/>
    <lineage>
        <taxon>Bacteria</taxon>
        <taxon>Pseudomonadati</taxon>
        <taxon>Pseudomonadota</taxon>
        <taxon>Alphaproteobacteria</taxon>
        <taxon>Caulobacterales</taxon>
        <taxon>Caulobacteraceae</taxon>
        <taxon>Caulobacter</taxon>
    </lineage>
</organism>
<evidence type="ECO:0000313" key="4">
    <source>
        <dbReference type="EMBL" id="MDR6531269.1"/>
    </source>
</evidence>
<comment type="caution">
    <text evidence="4">The sequence shown here is derived from an EMBL/GenBank/DDBJ whole genome shotgun (WGS) entry which is preliminary data.</text>
</comment>
<dbReference type="RefSeq" id="WP_310031138.1">
    <property type="nucleotide sequence ID" value="NZ_JAVDRL010000005.1"/>
</dbReference>
<dbReference type="Gene3D" id="3.30.479.30">
    <property type="entry name" value="Band 7 domain"/>
    <property type="match status" value="1"/>
</dbReference>
<sequence>MSDAPNINRSTERPYGGIGGGLPLISLPVMLAAAVWAFSTGGVAGPVGGAVLIVLFLLTSCGFYALQPNEAYVVTLFGTYVGTDRRTGLRWVLPWYGRKKISLRVRNVTSETLKVNDKRGNPVEIAANIVWRVSDTAQALFDVDDYAAFVHIQIETALRETASHYAYDHDDSGEPTLRSDADHVSERLRTDLRGRTIVAGVSIDETHLMHLAYAPEIAGSMLKRQQAEAVLAARRTIVAGAVGMVENALQQLSERDVVVLDDERKAAMVSNLLVVLCADREAQPVVNTGTLYG</sequence>
<comment type="subcellular location">
    <subcellularLocation>
        <location evidence="1">Membrane</location>
        <topology evidence="1">Single-pass membrane protein</topology>
    </subcellularLocation>
</comment>
<dbReference type="InterPro" id="IPR001107">
    <property type="entry name" value="Band_7"/>
</dbReference>
<evidence type="ECO:0000256" key="1">
    <source>
        <dbReference type="ARBA" id="ARBA00004167"/>
    </source>
</evidence>
<feature type="transmembrane region" description="Helical" evidence="2">
    <location>
        <begin position="21"/>
        <end position="38"/>
    </location>
</feature>
<reference evidence="4 5" key="1">
    <citation type="submission" date="2023-07" db="EMBL/GenBank/DDBJ databases">
        <title>Sorghum-associated microbial communities from plants grown in Nebraska, USA.</title>
        <authorList>
            <person name="Schachtman D."/>
        </authorList>
    </citation>
    <scope>NUCLEOTIDE SEQUENCE [LARGE SCALE GENOMIC DNA]</scope>
    <source>
        <strain evidence="4 5">DS2154</strain>
    </source>
</reference>